<dbReference type="Proteomes" id="UP000238206">
    <property type="component" value="Unassembled WGS sequence"/>
</dbReference>
<proteinExistence type="predicted"/>
<sequence length="67" mass="7174">MACPTRFADVVRASAPSWLPDGRATPQRRAARRRAKINHDAGRGTIACRAAWPDFAASDAAAGEHES</sequence>
<evidence type="ECO:0000256" key="1">
    <source>
        <dbReference type="SAM" id="MobiDB-lite"/>
    </source>
</evidence>
<accession>A0A2S8IXF7</accession>
<protein>
    <submittedName>
        <fullName evidence="2">Uncharacterized protein</fullName>
    </submittedName>
</protein>
<evidence type="ECO:0000313" key="3">
    <source>
        <dbReference type="Proteomes" id="UP000238206"/>
    </source>
</evidence>
<gene>
    <name evidence="2" type="ORF">C5615_10240</name>
</gene>
<organism evidence="2 3">
    <name type="scientific">Burkholderia cepacia</name>
    <name type="common">Pseudomonas cepacia</name>
    <dbReference type="NCBI Taxonomy" id="292"/>
    <lineage>
        <taxon>Bacteria</taxon>
        <taxon>Pseudomonadati</taxon>
        <taxon>Pseudomonadota</taxon>
        <taxon>Betaproteobacteria</taxon>
        <taxon>Burkholderiales</taxon>
        <taxon>Burkholderiaceae</taxon>
        <taxon>Burkholderia</taxon>
        <taxon>Burkholderia cepacia complex</taxon>
    </lineage>
</organism>
<feature type="region of interest" description="Disordered" evidence="1">
    <location>
        <begin position="19"/>
        <end position="38"/>
    </location>
</feature>
<dbReference type="EMBL" id="PUIQ01000010">
    <property type="protein sequence ID" value="PQP19471.1"/>
    <property type="molecule type" value="Genomic_DNA"/>
</dbReference>
<name>A0A2S8IXF7_BURCE</name>
<reference evidence="2 3" key="1">
    <citation type="submission" date="2018-02" db="EMBL/GenBank/DDBJ databases">
        <title>Draft genome sequencing of Burkholderia cepacia Y14-15.</title>
        <authorList>
            <person name="Zheng B.-X."/>
        </authorList>
    </citation>
    <scope>NUCLEOTIDE SEQUENCE [LARGE SCALE GENOMIC DNA]</scope>
    <source>
        <strain evidence="2 3">Y14-15</strain>
    </source>
</reference>
<evidence type="ECO:0000313" key="2">
    <source>
        <dbReference type="EMBL" id="PQP19471.1"/>
    </source>
</evidence>
<comment type="caution">
    <text evidence="2">The sequence shown here is derived from an EMBL/GenBank/DDBJ whole genome shotgun (WGS) entry which is preliminary data.</text>
</comment>
<dbReference type="AlphaFoldDB" id="A0A2S8IXF7"/>